<dbReference type="GO" id="GO:0006606">
    <property type="term" value="P:protein import into nucleus"/>
    <property type="evidence" value="ECO:0007669"/>
    <property type="project" value="TreeGrafter"/>
</dbReference>
<dbReference type="AlphaFoldDB" id="A0AAD5SGP5"/>
<protein>
    <submittedName>
        <fullName evidence="2">Uncharacterized protein</fullName>
    </submittedName>
</protein>
<dbReference type="Proteomes" id="UP001212841">
    <property type="component" value="Unassembled WGS sequence"/>
</dbReference>
<feature type="non-terminal residue" evidence="2">
    <location>
        <position position="1"/>
    </location>
</feature>
<dbReference type="GO" id="GO:0044611">
    <property type="term" value="C:nuclear pore inner ring"/>
    <property type="evidence" value="ECO:0007669"/>
    <property type="project" value="TreeGrafter"/>
</dbReference>
<proteinExistence type="predicted"/>
<comment type="caution">
    <text evidence="2">The sequence shown here is derived from an EMBL/GenBank/DDBJ whole genome shotgun (WGS) entry which is preliminary data.</text>
</comment>
<organism evidence="2 3">
    <name type="scientific">Rhizophlyctis rosea</name>
    <dbReference type="NCBI Taxonomy" id="64517"/>
    <lineage>
        <taxon>Eukaryota</taxon>
        <taxon>Fungi</taxon>
        <taxon>Fungi incertae sedis</taxon>
        <taxon>Chytridiomycota</taxon>
        <taxon>Chytridiomycota incertae sedis</taxon>
        <taxon>Chytridiomycetes</taxon>
        <taxon>Rhizophlyctidales</taxon>
        <taxon>Rhizophlyctidaceae</taxon>
        <taxon>Rhizophlyctis</taxon>
    </lineage>
</organism>
<dbReference type="GO" id="GO:0006405">
    <property type="term" value="P:RNA export from nucleus"/>
    <property type="evidence" value="ECO:0007669"/>
    <property type="project" value="TreeGrafter"/>
</dbReference>
<dbReference type="PANTHER" id="PTHR31431">
    <property type="entry name" value="NUCLEOPORIN NUP188 HOMOLOG"/>
    <property type="match status" value="1"/>
</dbReference>
<evidence type="ECO:0000313" key="3">
    <source>
        <dbReference type="Proteomes" id="UP001212841"/>
    </source>
</evidence>
<gene>
    <name evidence="2" type="ORF">HK097_005500</name>
</gene>
<dbReference type="Gene3D" id="1.25.10.70">
    <property type="match status" value="1"/>
</dbReference>
<name>A0AAD5SGP5_9FUNG</name>
<accession>A0AAD5SGP5</accession>
<reference evidence="2" key="1">
    <citation type="submission" date="2020-05" db="EMBL/GenBank/DDBJ databases">
        <title>Phylogenomic resolution of chytrid fungi.</title>
        <authorList>
            <person name="Stajich J.E."/>
            <person name="Amses K."/>
            <person name="Simmons R."/>
            <person name="Seto K."/>
            <person name="Myers J."/>
            <person name="Bonds A."/>
            <person name="Quandt C.A."/>
            <person name="Barry K."/>
            <person name="Liu P."/>
            <person name="Grigoriev I."/>
            <person name="Longcore J.E."/>
            <person name="James T.Y."/>
        </authorList>
    </citation>
    <scope>NUCLEOTIDE SEQUENCE</scope>
    <source>
        <strain evidence="2">JEL0318</strain>
    </source>
</reference>
<dbReference type="EMBL" id="JADGJD010000258">
    <property type="protein sequence ID" value="KAJ3052879.1"/>
    <property type="molecule type" value="Genomic_DNA"/>
</dbReference>
<dbReference type="GO" id="GO:0017056">
    <property type="term" value="F:structural constituent of nuclear pore"/>
    <property type="evidence" value="ECO:0007669"/>
    <property type="project" value="InterPro"/>
</dbReference>
<dbReference type="InterPro" id="IPR044840">
    <property type="entry name" value="Nup188"/>
</dbReference>
<evidence type="ECO:0000256" key="1">
    <source>
        <dbReference type="SAM" id="MobiDB-lite"/>
    </source>
</evidence>
<dbReference type="PANTHER" id="PTHR31431:SF1">
    <property type="entry name" value="NUCLEOPORIN NUP188"/>
    <property type="match status" value="1"/>
</dbReference>
<keyword evidence="3" id="KW-1185">Reference proteome</keyword>
<feature type="region of interest" description="Disordered" evidence="1">
    <location>
        <begin position="467"/>
        <end position="488"/>
    </location>
</feature>
<sequence length="596" mass="65014">VFTGTGAAGKAGVERVKGLLELVRGAMRTDVFGVGGGAGVFSVYGFHRPLLESGLVLLRVLGRVRALAGEDRILAESVHEVCRDWMSMVCESVGNVLSGANDWSDPAQQRDITMVLALLTELVRPEVGLNPVLWASEFERQRTIPILMEMFQKGVSGSMEEKPVFAEEVLLLLLVLSQNPVVAEGMWMYGVVVGFCNNTLTPVFVDGGVPAYINSTRNPWHVVWCLMVSIVSNLTRHLGTRPVFVKEVIGFVQLYNVQIGRSINIILGTLEADPRLTLGELDETNRIADLAYLLIGVHEHFAGDAVVKEQRIEVEGLDWGFLDAFQWFGMHIVRRFVHLFNSRTELEGRIVVYGKERAKFEDGTGDGGDGGFALTDGSQGVPPVILREVRRRMLLVLRSFMTFLRVALGCEAILRNSDKHKWDFSKLGAFTPSVRSQEVDPSLGILLDLLRHMAGIIKELSEEAAARHAKDKGKGKGPAVPASSATDKFGPPTMSAANAVLVAECGLVLVATQLGLHRVEGENWEAVENEVVGDFVASVGELEVLLAGAKEKDEKAVKLAGWQGAEIQDTINLVKVVQGFIRRERIGSGSSGGVRR</sequence>
<evidence type="ECO:0000313" key="2">
    <source>
        <dbReference type="EMBL" id="KAJ3052879.1"/>
    </source>
</evidence>